<dbReference type="CDD" id="cd02440">
    <property type="entry name" value="AdoMet_MTases"/>
    <property type="match status" value="1"/>
</dbReference>
<dbReference type="GO" id="GO:0032259">
    <property type="term" value="P:methylation"/>
    <property type="evidence" value="ECO:0007669"/>
    <property type="project" value="UniProtKB-KW"/>
</dbReference>
<protein>
    <submittedName>
        <fullName evidence="2">Class I SAM-dependent methyltransferase</fullName>
        <ecNumber evidence="2">2.1.-.-</ecNumber>
    </submittedName>
</protein>
<sequence>MSESWETHYRHFEGKKIPAAATLSKALALFDEEQYPLQSRHAIDLGCGSGIDTQAMIQQGCQVLAIDQQEEVLHQLYDNIPTHKKNSLTTLCRSFEDLSELPESTLVNASFSLPFCKPEKFHRLWQLIVDCLLPGGRFAGHFFGVEDSWRDNPDMTFHQSFEVQQLFSGFTIETLKEINKDGKTVSGKDKHWHVFHIVARKNLV</sequence>
<dbReference type="EC" id="2.1.-.-" evidence="2"/>
<dbReference type="GO" id="GO:0008168">
    <property type="term" value="F:methyltransferase activity"/>
    <property type="evidence" value="ECO:0007669"/>
    <property type="project" value="UniProtKB-KW"/>
</dbReference>
<dbReference type="Pfam" id="PF13649">
    <property type="entry name" value="Methyltransf_25"/>
    <property type="match status" value="1"/>
</dbReference>
<dbReference type="SUPFAM" id="SSF53335">
    <property type="entry name" value="S-adenosyl-L-methionine-dependent methyltransferases"/>
    <property type="match status" value="1"/>
</dbReference>
<dbReference type="InterPro" id="IPR029063">
    <property type="entry name" value="SAM-dependent_MTases_sf"/>
</dbReference>
<evidence type="ECO:0000313" key="3">
    <source>
        <dbReference type="Proteomes" id="UP001172083"/>
    </source>
</evidence>
<dbReference type="Gene3D" id="3.40.50.150">
    <property type="entry name" value="Vaccinia Virus protein VP39"/>
    <property type="match status" value="1"/>
</dbReference>
<evidence type="ECO:0000259" key="1">
    <source>
        <dbReference type="Pfam" id="PF13649"/>
    </source>
</evidence>
<dbReference type="RefSeq" id="WP_346755751.1">
    <property type="nucleotide sequence ID" value="NZ_JAUJEB010000001.1"/>
</dbReference>
<gene>
    <name evidence="2" type="ORF">QQ020_00060</name>
</gene>
<feature type="domain" description="Methyltransferase" evidence="1">
    <location>
        <begin position="43"/>
        <end position="136"/>
    </location>
</feature>
<proteinExistence type="predicted"/>
<keyword evidence="2" id="KW-0808">Transferase</keyword>
<dbReference type="InterPro" id="IPR041698">
    <property type="entry name" value="Methyltransf_25"/>
</dbReference>
<keyword evidence="3" id="KW-1185">Reference proteome</keyword>
<comment type="caution">
    <text evidence="2">The sequence shown here is derived from an EMBL/GenBank/DDBJ whole genome shotgun (WGS) entry which is preliminary data.</text>
</comment>
<dbReference type="EMBL" id="JAUJEB010000001">
    <property type="protein sequence ID" value="MDN5210407.1"/>
    <property type="molecule type" value="Genomic_DNA"/>
</dbReference>
<dbReference type="Proteomes" id="UP001172083">
    <property type="component" value="Unassembled WGS sequence"/>
</dbReference>
<reference evidence="2" key="1">
    <citation type="submission" date="2023-06" db="EMBL/GenBank/DDBJ databases">
        <title>Genomic of Agaribacillus aureum.</title>
        <authorList>
            <person name="Wang G."/>
        </authorList>
    </citation>
    <scope>NUCLEOTIDE SEQUENCE</scope>
    <source>
        <strain evidence="2">BMA12</strain>
    </source>
</reference>
<evidence type="ECO:0000313" key="2">
    <source>
        <dbReference type="EMBL" id="MDN5210407.1"/>
    </source>
</evidence>
<keyword evidence="2" id="KW-0489">Methyltransferase</keyword>
<name>A0ABT8L038_9BACT</name>
<organism evidence="2 3">
    <name type="scientific">Agaribacillus aureus</name>
    <dbReference type="NCBI Taxonomy" id="3051825"/>
    <lineage>
        <taxon>Bacteria</taxon>
        <taxon>Pseudomonadati</taxon>
        <taxon>Bacteroidota</taxon>
        <taxon>Cytophagia</taxon>
        <taxon>Cytophagales</taxon>
        <taxon>Splendidivirgaceae</taxon>
        <taxon>Agaribacillus</taxon>
    </lineage>
</organism>
<accession>A0ABT8L038</accession>